<protein>
    <recommendedName>
        <fullName evidence="3">DUF5666 domain-containing protein</fullName>
    </recommendedName>
</protein>
<organism evidence="1 2">
    <name type="scientific">Haloarcula nitratireducens</name>
    <dbReference type="NCBI Taxonomy" id="2487749"/>
    <lineage>
        <taxon>Archaea</taxon>
        <taxon>Methanobacteriati</taxon>
        <taxon>Methanobacteriota</taxon>
        <taxon>Stenosarchaea group</taxon>
        <taxon>Halobacteria</taxon>
        <taxon>Halobacteriales</taxon>
        <taxon>Haloarculaceae</taxon>
        <taxon>Haloarcula</taxon>
    </lineage>
</organism>
<dbReference type="EMBL" id="RKLT01000027">
    <property type="protein sequence ID" value="MBX0297765.1"/>
    <property type="molecule type" value="Genomic_DNA"/>
</dbReference>
<dbReference type="Pfam" id="PF26045">
    <property type="entry name" value="OB_2TM_halo"/>
    <property type="match status" value="1"/>
</dbReference>
<name>A0AAW4PIB3_9EURY</name>
<dbReference type="Proteomes" id="UP001430455">
    <property type="component" value="Unassembled WGS sequence"/>
</dbReference>
<evidence type="ECO:0000313" key="1">
    <source>
        <dbReference type="EMBL" id="MBX0297765.1"/>
    </source>
</evidence>
<reference evidence="1 2" key="1">
    <citation type="submission" date="2021-06" db="EMBL/GenBank/DDBJ databases">
        <title>Halomicroarcula sp. a new haloarchaeum isolated from saline soil.</title>
        <authorList>
            <person name="Duran-Viseras A."/>
            <person name="Sanchez-Porro C."/>
            <person name="Ventosa A."/>
        </authorList>
    </citation>
    <scope>NUCLEOTIDE SEQUENCE [LARGE SCALE GENOMIC DNA]</scope>
    <source>
        <strain evidence="1 2">F27</strain>
    </source>
</reference>
<dbReference type="RefSeq" id="WP_220582349.1">
    <property type="nucleotide sequence ID" value="NZ_RKLT01000027.1"/>
</dbReference>
<proteinExistence type="predicted"/>
<evidence type="ECO:0000313" key="2">
    <source>
        <dbReference type="Proteomes" id="UP001430455"/>
    </source>
</evidence>
<evidence type="ECO:0008006" key="3">
    <source>
        <dbReference type="Google" id="ProtNLM"/>
    </source>
</evidence>
<comment type="caution">
    <text evidence="1">The sequence shown here is derived from an EMBL/GenBank/DDBJ whole genome shotgun (WGS) entry which is preliminary data.</text>
</comment>
<accession>A0AAW4PIB3</accession>
<gene>
    <name evidence="1" type="ORF">EGH23_23120</name>
</gene>
<sequence>MNERHRVALLLLLSLTLVWSLVAFGTVEKVPTDSIRNKSTKQVLTTPESHIGDRVIVDGTVASTDPIVVRLRESSVQEMTVTGIDRRKLAVGNRVYVIGTLTGPSRIAGDSVMVQKPWEKTAMHMGSFVGGLLVLGQVRRHWRFSWRERALVPRTDDSARDGEDG</sequence>
<keyword evidence="2" id="KW-1185">Reference proteome</keyword>
<dbReference type="InterPro" id="IPR058927">
    <property type="entry name" value="OB_2TM"/>
</dbReference>
<dbReference type="AlphaFoldDB" id="A0AAW4PIB3"/>